<comment type="caution">
    <text evidence="3">The sequence shown here is derived from an EMBL/GenBank/DDBJ whole genome shotgun (WGS) entry which is preliminary data.</text>
</comment>
<dbReference type="Proteomes" id="UP000642819">
    <property type="component" value="Unassembled WGS sequence"/>
</dbReference>
<accession>A0ABQ3GAI8</accession>
<protein>
    <submittedName>
        <fullName evidence="3">Uncharacterized protein</fullName>
    </submittedName>
</protein>
<keyword evidence="1" id="KW-0472">Membrane</keyword>
<sequence length="57" mass="5971">MLVLLLSVAIASCSAAARALATMPMALLTAAVMLAVALDEPFLVRDAETRAQKRSAR</sequence>
<evidence type="ECO:0000313" key="3">
    <source>
        <dbReference type="EMBL" id="GHC98987.1"/>
    </source>
</evidence>
<feature type="transmembrane region" description="Helical" evidence="1">
    <location>
        <begin position="25"/>
        <end position="44"/>
    </location>
</feature>
<feature type="chain" id="PRO_5045590894" evidence="2">
    <location>
        <begin position="22"/>
        <end position="57"/>
    </location>
</feature>
<name>A0ABQ3GAI8_9MICC</name>
<feature type="signal peptide" evidence="2">
    <location>
        <begin position="1"/>
        <end position="21"/>
    </location>
</feature>
<evidence type="ECO:0000256" key="2">
    <source>
        <dbReference type="SAM" id="SignalP"/>
    </source>
</evidence>
<evidence type="ECO:0000256" key="1">
    <source>
        <dbReference type="SAM" id="Phobius"/>
    </source>
</evidence>
<reference evidence="4" key="1">
    <citation type="journal article" date="2019" name="Int. J. Syst. Evol. Microbiol.">
        <title>The Global Catalogue of Microorganisms (GCM) 10K type strain sequencing project: providing services to taxonomists for standard genome sequencing and annotation.</title>
        <authorList>
            <consortium name="The Broad Institute Genomics Platform"/>
            <consortium name="The Broad Institute Genome Sequencing Center for Infectious Disease"/>
            <person name="Wu L."/>
            <person name="Ma J."/>
        </authorList>
    </citation>
    <scope>NUCLEOTIDE SEQUENCE [LARGE SCALE GENOMIC DNA]</scope>
    <source>
        <strain evidence="4">KCTC 19466</strain>
    </source>
</reference>
<dbReference type="EMBL" id="BMXK01000001">
    <property type="protein sequence ID" value="GHC98987.1"/>
    <property type="molecule type" value="Genomic_DNA"/>
</dbReference>
<proteinExistence type="predicted"/>
<gene>
    <name evidence="3" type="ORF">GCM10008096_00610</name>
</gene>
<keyword evidence="1" id="KW-0812">Transmembrane</keyword>
<keyword evidence="2" id="KW-0732">Signal</keyword>
<keyword evidence="1" id="KW-1133">Transmembrane helix</keyword>
<evidence type="ECO:0000313" key="4">
    <source>
        <dbReference type="Proteomes" id="UP000642819"/>
    </source>
</evidence>
<keyword evidence="4" id="KW-1185">Reference proteome</keyword>
<organism evidence="3 4">
    <name type="scientific">Zhihengliuella salsuginis</name>
    <dbReference type="NCBI Taxonomy" id="578222"/>
    <lineage>
        <taxon>Bacteria</taxon>
        <taxon>Bacillati</taxon>
        <taxon>Actinomycetota</taxon>
        <taxon>Actinomycetes</taxon>
        <taxon>Micrococcales</taxon>
        <taxon>Micrococcaceae</taxon>
        <taxon>Zhihengliuella</taxon>
    </lineage>
</organism>